<organism evidence="3">
    <name type="scientific">Ananas comosus var. bracteatus</name>
    <name type="common">red pineapple</name>
    <dbReference type="NCBI Taxonomy" id="296719"/>
    <lineage>
        <taxon>Eukaryota</taxon>
        <taxon>Viridiplantae</taxon>
        <taxon>Streptophyta</taxon>
        <taxon>Embryophyta</taxon>
        <taxon>Tracheophyta</taxon>
        <taxon>Spermatophyta</taxon>
        <taxon>Magnoliopsida</taxon>
        <taxon>Liliopsida</taxon>
        <taxon>Poales</taxon>
        <taxon>Bromeliaceae</taxon>
        <taxon>Bromelioideae</taxon>
        <taxon>Ananas</taxon>
    </lineage>
</organism>
<dbReference type="GO" id="GO:0005886">
    <property type="term" value="C:plasma membrane"/>
    <property type="evidence" value="ECO:0007669"/>
    <property type="project" value="TreeGrafter"/>
</dbReference>
<reference evidence="3" key="1">
    <citation type="submission" date="2020-07" db="EMBL/GenBank/DDBJ databases">
        <authorList>
            <person name="Lin J."/>
        </authorList>
    </citation>
    <scope>NUCLEOTIDE SEQUENCE</scope>
</reference>
<evidence type="ECO:0000259" key="2">
    <source>
        <dbReference type="Pfam" id="PF06974"/>
    </source>
</evidence>
<proteinExistence type="predicted"/>
<feature type="region of interest" description="Disordered" evidence="1">
    <location>
        <begin position="118"/>
        <end position="143"/>
    </location>
</feature>
<feature type="domain" description="O-acyltransferase WSD1 C-terminal" evidence="2">
    <location>
        <begin position="5"/>
        <end position="85"/>
    </location>
</feature>
<dbReference type="InterPro" id="IPR009721">
    <property type="entry name" value="O-acyltransferase_WSD1_C"/>
</dbReference>
<dbReference type="AlphaFoldDB" id="A0A6V7NZ13"/>
<dbReference type="GO" id="GO:0019432">
    <property type="term" value="P:triglyceride biosynthetic process"/>
    <property type="evidence" value="ECO:0007669"/>
    <property type="project" value="TreeGrafter"/>
</dbReference>
<dbReference type="GO" id="GO:0008374">
    <property type="term" value="F:O-acyltransferase activity"/>
    <property type="evidence" value="ECO:0007669"/>
    <property type="project" value="InterPro"/>
</dbReference>
<accession>A0A6V7NZ13</accession>
<dbReference type="Pfam" id="PF06974">
    <property type="entry name" value="WS_DGAT_C"/>
    <property type="match status" value="1"/>
</dbReference>
<gene>
    <name evidence="3" type="ORF">CB5_LOCUS6815</name>
</gene>
<dbReference type="InterPro" id="IPR045034">
    <property type="entry name" value="O-acyltransferase_WSD1-like"/>
</dbReference>
<name>A0A6V7NZ13_ANACO</name>
<protein>
    <recommendedName>
        <fullName evidence="2">O-acyltransferase WSD1 C-terminal domain-containing protein</fullName>
    </recommendedName>
</protein>
<dbReference type="EMBL" id="LR862143">
    <property type="protein sequence ID" value="CAD1823604.1"/>
    <property type="molecule type" value="Genomic_DNA"/>
</dbReference>
<dbReference type="PANTHER" id="PTHR31650:SF1">
    <property type="entry name" value="WAX ESTER SYNTHASE_DIACYLGLYCEROL ACYLTRANSFERASE 4-RELATED"/>
    <property type="match status" value="1"/>
</dbReference>
<evidence type="ECO:0000256" key="1">
    <source>
        <dbReference type="SAM" id="MobiDB-lite"/>
    </source>
</evidence>
<evidence type="ECO:0000313" key="3">
    <source>
        <dbReference type="EMBL" id="CAD1823604.1"/>
    </source>
</evidence>
<sequence length="203" mass="22059">MGELAGYIRLPFAIAMYEDPLDYVRKGEAIAKRKKSSLEAIFTFLSGDLVTKLFGIKAASAPSHRVLTHTTLSFSNVVGPSKKSSSTAIRWSILLPVFMATHMHMTGLDTRRAGIASPPTLDHAVSTQRAGARRPGEQPSIDAAPVERVLAPRQHAHLTLSGRRQLLQAYRAVVSVDGNRDLTERSVLRHSRKGSHGSKIGDG</sequence>
<dbReference type="PANTHER" id="PTHR31650">
    <property type="entry name" value="O-ACYLTRANSFERASE (WSD1-LIKE) FAMILY PROTEIN"/>
    <property type="match status" value="1"/>
</dbReference>